<dbReference type="GO" id="GO:0003676">
    <property type="term" value="F:nucleic acid binding"/>
    <property type="evidence" value="ECO:0007669"/>
    <property type="project" value="InterPro"/>
</dbReference>
<dbReference type="GO" id="GO:0016787">
    <property type="term" value="F:hydrolase activity"/>
    <property type="evidence" value="ECO:0007669"/>
    <property type="project" value="UniProtKB-KW"/>
</dbReference>
<feature type="chain" id="PRO_5041385616" evidence="4">
    <location>
        <begin position="20"/>
        <end position="165"/>
    </location>
</feature>
<evidence type="ECO:0000256" key="3">
    <source>
        <dbReference type="ARBA" id="ARBA00022801"/>
    </source>
</evidence>
<dbReference type="Proteomes" id="UP000244856">
    <property type="component" value="Unassembled WGS sequence"/>
</dbReference>
<sequence length="165" mass="18582">MIRQLSAMLLLVVTFPASADISGRIVRVLDGDTVEVLETGNRLTRVRLAGIDAPEKNQPFGQRSRQELTSMVAQRNVTITGEETDRYGRRLGTVWLGATDVNAAQIRKGLAWVYRYHGKPARTDYAQLEAEARRQGIGLWSVPGQTEPWRWRSQHQERGSVRDAP</sequence>
<dbReference type="PANTHER" id="PTHR12302:SF3">
    <property type="entry name" value="SERINE_THREONINE-PROTEIN KINASE 31"/>
    <property type="match status" value="1"/>
</dbReference>
<proteinExistence type="predicted"/>
<dbReference type="SUPFAM" id="SSF50199">
    <property type="entry name" value="Staphylococcal nuclease"/>
    <property type="match status" value="1"/>
</dbReference>
<evidence type="ECO:0000313" key="6">
    <source>
        <dbReference type="EMBL" id="PUW01318.1"/>
    </source>
</evidence>
<evidence type="ECO:0000313" key="7">
    <source>
        <dbReference type="Proteomes" id="UP000244856"/>
    </source>
</evidence>
<dbReference type="PROSITE" id="PS50830">
    <property type="entry name" value="TNASE_3"/>
    <property type="match status" value="1"/>
</dbReference>
<reference evidence="6 7" key="1">
    <citation type="submission" date="2017-04" db="EMBL/GenBank/DDBJ databases">
        <title>Cronobacter sakazakii, ST83 Lineage Isolates.</title>
        <authorList>
            <person name="Chase H."/>
            <person name="Tall B."/>
            <person name="Gopinath G."/>
            <person name="Lehner A."/>
        </authorList>
    </citation>
    <scope>NUCLEOTIDE SEQUENCE [LARGE SCALE GENOMIC DNA]</scope>
    <source>
        <strain evidence="6 7">MOD1_Comp15</strain>
    </source>
</reference>
<dbReference type="RefSeq" id="WP_032650450.1">
    <property type="nucleotide sequence ID" value="NZ_NCTU01000026.1"/>
</dbReference>
<keyword evidence="4" id="KW-0732">Signal</keyword>
<dbReference type="CDD" id="cd00175">
    <property type="entry name" value="SNc"/>
    <property type="match status" value="1"/>
</dbReference>
<feature type="domain" description="TNase-like" evidence="5">
    <location>
        <begin position="19"/>
        <end position="142"/>
    </location>
</feature>
<evidence type="ECO:0000256" key="4">
    <source>
        <dbReference type="SAM" id="SignalP"/>
    </source>
</evidence>
<dbReference type="InterPro" id="IPR035437">
    <property type="entry name" value="SNase_OB-fold_sf"/>
</dbReference>
<dbReference type="PROSITE" id="PS01123">
    <property type="entry name" value="TNASE_1"/>
    <property type="match status" value="1"/>
</dbReference>
<gene>
    <name evidence="6" type="ORF">B7T07_21420</name>
</gene>
<dbReference type="PANTHER" id="PTHR12302">
    <property type="entry name" value="EBNA2 BINDING PROTEIN P100"/>
    <property type="match status" value="1"/>
</dbReference>
<feature type="signal peptide" evidence="4">
    <location>
        <begin position="1"/>
        <end position="19"/>
    </location>
</feature>
<dbReference type="PROSITE" id="PS01284">
    <property type="entry name" value="TNASE_2"/>
    <property type="match status" value="1"/>
</dbReference>
<name>A0AA45BYE4_CROSK</name>
<evidence type="ECO:0000259" key="5">
    <source>
        <dbReference type="PROSITE" id="PS50830"/>
    </source>
</evidence>
<dbReference type="SMART" id="SM00318">
    <property type="entry name" value="SNc"/>
    <property type="match status" value="1"/>
</dbReference>
<keyword evidence="1" id="KW-0540">Nuclease</keyword>
<dbReference type="EMBL" id="NCTU01000026">
    <property type="protein sequence ID" value="PUW01318.1"/>
    <property type="molecule type" value="Genomic_DNA"/>
</dbReference>
<dbReference type="InterPro" id="IPR016071">
    <property type="entry name" value="Staphylococal_nuclease_OB-fold"/>
</dbReference>
<keyword evidence="3" id="KW-0378">Hydrolase</keyword>
<comment type="caution">
    <text evidence="6">The sequence shown here is derived from an EMBL/GenBank/DDBJ whole genome shotgun (WGS) entry which is preliminary data.</text>
</comment>
<protein>
    <submittedName>
        <fullName evidence="6">Chromosome partitioning protein ParB</fullName>
    </submittedName>
</protein>
<keyword evidence="2" id="KW-0255">Endonuclease</keyword>
<dbReference type="Pfam" id="PF00565">
    <property type="entry name" value="SNase"/>
    <property type="match status" value="1"/>
</dbReference>
<evidence type="ECO:0000256" key="2">
    <source>
        <dbReference type="ARBA" id="ARBA00022759"/>
    </source>
</evidence>
<dbReference type="AlphaFoldDB" id="A0AA45BYE4"/>
<dbReference type="Gene3D" id="2.40.50.90">
    <property type="match status" value="1"/>
</dbReference>
<dbReference type="InterPro" id="IPR002071">
    <property type="entry name" value="Thermonucl_AS"/>
</dbReference>
<accession>A0AA45BYE4</accession>
<evidence type="ECO:0000256" key="1">
    <source>
        <dbReference type="ARBA" id="ARBA00022722"/>
    </source>
</evidence>
<dbReference type="GO" id="GO:0004519">
    <property type="term" value="F:endonuclease activity"/>
    <property type="evidence" value="ECO:0007669"/>
    <property type="project" value="UniProtKB-KW"/>
</dbReference>
<organism evidence="6 7">
    <name type="scientific">Cronobacter sakazakii</name>
    <name type="common">Enterobacter sakazakii</name>
    <dbReference type="NCBI Taxonomy" id="28141"/>
    <lineage>
        <taxon>Bacteria</taxon>
        <taxon>Pseudomonadati</taxon>
        <taxon>Pseudomonadota</taxon>
        <taxon>Gammaproteobacteria</taxon>
        <taxon>Enterobacterales</taxon>
        <taxon>Enterobacteriaceae</taxon>
        <taxon>Cronobacter</taxon>
    </lineage>
</organism>